<name>A0A5B7I625_PORTR</name>
<accession>A0A5B7I625</accession>
<dbReference type="Proteomes" id="UP000324222">
    <property type="component" value="Unassembled WGS sequence"/>
</dbReference>
<evidence type="ECO:0000313" key="3">
    <source>
        <dbReference type="Proteomes" id="UP000324222"/>
    </source>
</evidence>
<feature type="region of interest" description="Disordered" evidence="1">
    <location>
        <begin position="58"/>
        <end position="82"/>
    </location>
</feature>
<comment type="caution">
    <text evidence="2">The sequence shown here is derived from an EMBL/GenBank/DDBJ whole genome shotgun (WGS) entry which is preliminary data.</text>
</comment>
<reference evidence="2 3" key="1">
    <citation type="submission" date="2019-05" db="EMBL/GenBank/DDBJ databases">
        <title>Another draft genome of Portunus trituberculatus and its Hox gene families provides insights of decapod evolution.</title>
        <authorList>
            <person name="Jeong J.-H."/>
            <person name="Song I."/>
            <person name="Kim S."/>
            <person name="Choi T."/>
            <person name="Kim D."/>
            <person name="Ryu S."/>
            <person name="Kim W."/>
        </authorList>
    </citation>
    <scope>NUCLEOTIDE SEQUENCE [LARGE SCALE GENOMIC DNA]</scope>
    <source>
        <tissue evidence="2">Muscle</tissue>
    </source>
</reference>
<evidence type="ECO:0000256" key="1">
    <source>
        <dbReference type="SAM" id="MobiDB-lite"/>
    </source>
</evidence>
<gene>
    <name evidence="2" type="ORF">E2C01_070738</name>
</gene>
<organism evidence="2 3">
    <name type="scientific">Portunus trituberculatus</name>
    <name type="common">Swimming crab</name>
    <name type="synonym">Neptunus trituberculatus</name>
    <dbReference type="NCBI Taxonomy" id="210409"/>
    <lineage>
        <taxon>Eukaryota</taxon>
        <taxon>Metazoa</taxon>
        <taxon>Ecdysozoa</taxon>
        <taxon>Arthropoda</taxon>
        <taxon>Crustacea</taxon>
        <taxon>Multicrustacea</taxon>
        <taxon>Malacostraca</taxon>
        <taxon>Eumalacostraca</taxon>
        <taxon>Eucarida</taxon>
        <taxon>Decapoda</taxon>
        <taxon>Pleocyemata</taxon>
        <taxon>Brachyura</taxon>
        <taxon>Eubrachyura</taxon>
        <taxon>Portunoidea</taxon>
        <taxon>Portunidae</taxon>
        <taxon>Portuninae</taxon>
        <taxon>Portunus</taxon>
    </lineage>
</organism>
<dbReference type="EMBL" id="VSRR010043107">
    <property type="protein sequence ID" value="MPC76328.1"/>
    <property type="molecule type" value="Genomic_DNA"/>
</dbReference>
<sequence length="82" mass="8952">MVSAAVCSPGRCLGVDLHLFTRWAAMFGPWGSEGSAASSKLGKVFITAEPGRQPHHHQWFMTPQPLTDSRSLRPPLATTLHQ</sequence>
<proteinExistence type="predicted"/>
<protein>
    <submittedName>
        <fullName evidence="2">Uncharacterized protein</fullName>
    </submittedName>
</protein>
<dbReference type="AlphaFoldDB" id="A0A5B7I625"/>
<evidence type="ECO:0000313" key="2">
    <source>
        <dbReference type="EMBL" id="MPC76328.1"/>
    </source>
</evidence>
<keyword evidence="3" id="KW-1185">Reference proteome</keyword>